<sequence>MDISRAEQRILHLLAQGGKIELTRDDTRKIEKIALYTRDGWIFGGLDLLTFRKLKQKRAIASSGGKPYRITTRGLELVRGELDNR</sequence>
<dbReference type="Pfam" id="PF09857">
    <property type="entry name" value="YjhX_toxin"/>
    <property type="match status" value="1"/>
</dbReference>
<dbReference type="AlphaFoldDB" id="A0AAE6B972"/>
<dbReference type="InterPro" id="IPR018654">
    <property type="entry name" value="YjhX_toxin"/>
</dbReference>
<dbReference type="RefSeq" id="WP_080825242.1">
    <property type="nucleotide sequence ID" value="NZ_CP039888.1"/>
</dbReference>
<name>A0AAE6B972_AGRTU</name>
<comment type="similarity">
    <text evidence="1">Belongs to the UPF0386 family.</text>
</comment>
<organism evidence="2 3">
    <name type="scientific">Agrobacterium tumefaciens</name>
    <dbReference type="NCBI Taxonomy" id="358"/>
    <lineage>
        <taxon>Bacteria</taxon>
        <taxon>Pseudomonadati</taxon>
        <taxon>Pseudomonadota</taxon>
        <taxon>Alphaproteobacteria</taxon>
        <taxon>Hyphomicrobiales</taxon>
        <taxon>Rhizobiaceae</taxon>
        <taxon>Rhizobium/Agrobacterium group</taxon>
        <taxon>Agrobacterium</taxon>
        <taxon>Agrobacterium tumefaciens complex</taxon>
    </lineage>
</organism>
<accession>A0AAE6B972</accession>
<dbReference type="NCBIfam" id="NF010240">
    <property type="entry name" value="PRK13687.1"/>
    <property type="match status" value="1"/>
</dbReference>
<evidence type="ECO:0000313" key="3">
    <source>
        <dbReference type="Proteomes" id="UP000298579"/>
    </source>
</evidence>
<dbReference type="Proteomes" id="UP000298579">
    <property type="component" value="Chromosome circular"/>
</dbReference>
<evidence type="ECO:0000313" key="2">
    <source>
        <dbReference type="EMBL" id="QCL78550.1"/>
    </source>
</evidence>
<dbReference type="EMBL" id="CP039897">
    <property type="protein sequence ID" value="QCL78550.1"/>
    <property type="molecule type" value="Genomic_DNA"/>
</dbReference>
<dbReference type="HAMAP" id="MF_00827">
    <property type="entry name" value="UPF0386"/>
    <property type="match status" value="1"/>
</dbReference>
<gene>
    <name evidence="2" type="ORF">CFBP5877_05330</name>
</gene>
<reference evidence="2 3" key="1">
    <citation type="submission" date="2019-04" db="EMBL/GenBank/DDBJ databases">
        <title>Complete genome sequence of Agrobacterium tumefaciens CFBP5877.</title>
        <authorList>
            <person name="Huang Y.-Y."/>
            <person name="Chiang H.-Y."/>
            <person name="Chou L."/>
            <person name="Lai E.-M."/>
            <person name="Kuo C.-H."/>
        </authorList>
    </citation>
    <scope>NUCLEOTIDE SEQUENCE [LARGE SCALE GENOMIC DNA]</scope>
    <source>
        <strain evidence="2 3">CFBP5877</strain>
    </source>
</reference>
<proteinExistence type="inferred from homology"/>
<evidence type="ECO:0000256" key="1">
    <source>
        <dbReference type="HAMAP-Rule" id="MF_00827"/>
    </source>
</evidence>
<protein>
    <recommendedName>
        <fullName evidence="1">UPF0386 protein CFBP5877_05330</fullName>
    </recommendedName>
</protein>